<dbReference type="EMBL" id="BART01008172">
    <property type="protein sequence ID" value="GAG69858.1"/>
    <property type="molecule type" value="Genomic_DNA"/>
</dbReference>
<protein>
    <submittedName>
        <fullName evidence="1">Uncharacterized protein</fullName>
    </submittedName>
</protein>
<organism evidence="1">
    <name type="scientific">marine sediment metagenome</name>
    <dbReference type="NCBI Taxonomy" id="412755"/>
    <lineage>
        <taxon>unclassified sequences</taxon>
        <taxon>metagenomes</taxon>
        <taxon>ecological metagenomes</taxon>
    </lineage>
</organism>
<gene>
    <name evidence="1" type="ORF">S01H4_18432</name>
</gene>
<evidence type="ECO:0000313" key="1">
    <source>
        <dbReference type="EMBL" id="GAG69858.1"/>
    </source>
</evidence>
<name>X1AAZ0_9ZZZZ</name>
<dbReference type="AlphaFoldDB" id="X1AAZ0"/>
<sequence>MRIILSYTINFDLEALKDTEEVYEKVILTVEQSKIIHNISRFISQIIKLSDTTIKAITWNAIREWQIRNNKTIAEIRELPIGKRLNAIKEIFCIGDRMLKTMLKQPKNKSEIIIDIAFEKAFKLFLNYISKNNFER</sequence>
<proteinExistence type="predicted"/>
<comment type="caution">
    <text evidence="1">The sequence shown here is derived from an EMBL/GenBank/DDBJ whole genome shotgun (WGS) entry which is preliminary data.</text>
</comment>
<accession>X1AAZ0</accession>
<reference evidence="1" key="1">
    <citation type="journal article" date="2014" name="Front. Microbiol.">
        <title>High frequency of phylogenetically diverse reductive dehalogenase-homologous genes in deep subseafloor sedimentary metagenomes.</title>
        <authorList>
            <person name="Kawai M."/>
            <person name="Futagami T."/>
            <person name="Toyoda A."/>
            <person name="Takaki Y."/>
            <person name="Nishi S."/>
            <person name="Hori S."/>
            <person name="Arai W."/>
            <person name="Tsubouchi T."/>
            <person name="Morono Y."/>
            <person name="Uchiyama I."/>
            <person name="Ito T."/>
            <person name="Fujiyama A."/>
            <person name="Inagaki F."/>
            <person name="Takami H."/>
        </authorList>
    </citation>
    <scope>NUCLEOTIDE SEQUENCE</scope>
    <source>
        <strain evidence="1">Expedition CK06-06</strain>
    </source>
</reference>